<evidence type="ECO:0000313" key="2">
    <source>
        <dbReference type="Proteomes" id="UP001497535"/>
    </source>
</evidence>
<comment type="caution">
    <text evidence="1">The sequence shown here is derived from an EMBL/GenBank/DDBJ whole genome shotgun (WGS) entry which is preliminary data.</text>
</comment>
<dbReference type="Proteomes" id="UP001497535">
    <property type="component" value="Unassembled WGS sequence"/>
</dbReference>
<protein>
    <submittedName>
        <fullName evidence="1">Uncharacterized protein</fullName>
    </submittedName>
</protein>
<gene>
    <name evidence="1" type="ORF">MENTE1834_LOCUS16584</name>
</gene>
<reference evidence="1" key="1">
    <citation type="submission" date="2023-11" db="EMBL/GenBank/DDBJ databases">
        <authorList>
            <person name="Poullet M."/>
        </authorList>
    </citation>
    <scope>NUCLEOTIDE SEQUENCE</scope>
    <source>
        <strain evidence="1">E1834</strain>
    </source>
</reference>
<keyword evidence="2" id="KW-1185">Reference proteome</keyword>
<accession>A0ACB0YTX0</accession>
<evidence type="ECO:0000313" key="1">
    <source>
        <dbReference type="EMBL" id="CAK5062750.1"/>
    </source>
</evidence>
<organism evidence="1 2">
    <name type="scientific">Meloidogyne enterolobii</name>
    <name type="common">Root-knot nematode worm</name>
    <name type="synonym">Meloidogyne mayaguensis</name>
    <dbReference type="NCBI Taxonomy" id="390850"/>
    <lineage>
        <taxon>Eukaryota</taxon>
        <taxon>Metazoa</taxon>
        <taxon>Ecdysozoa</taxon>
        <taxon>Nematoda</taxon>
        <taxon>Chromadorea</taxon>
        <taxon>Rhabditida</taxon>
        <taxon>Tylenchina</taxon>
        <taxon>Tylenchomorpha</taxon>
        <taxon>Tylenchoidea</taxon>
        <taxon>Meloidogynidae</taxon>
        <taxon>Meloidogyninae</taxon>
        <taxon>Meloidogyne</taxon>
    </lineage>
</organism>
<proteinExistence type="predicted"/>
<dbReference type="EMBL" id="CAVMJV010000018">
    <property type="protein sequence ID" value="CAK5062750.1"/>
    <property type="molecule type" value="Genomic_DNA"/>
</dbReference>
<sequence>MATFIPNKPANDPIFFMHHCFVDSVFEYWREITQNRRQRANDYPADIPPLQNWDGLRNEYTDNMFKFHHRPTCSFKTECGSK</sequence>
<name>A0ACB0YTX0_MELEN</name>